<dbReference type="AlphaFoldDB" id="A0A2J6TBZ2"/>
<evidence type="ECO:0000313" key="1">
    <source>
        <dbReference type="EMBL" id="PMD60550.1"/>
    </source>
</evidence>
<name>A0A2J6TBZ2_9HELO</name>
<evidence type="ECO:0008006" key="3">
    <source>
        <dbReference type="Google" id="ProtNLM"/>
    </source>
</evidence>
<proteinExistence type="predicted"/>
<organism evidence="1 2">
    <name type="scientific">Hyaloscypha bicolor E</name>
    <dbReference type="NCBI Taxonomy" id="1095630"/>
    <lineage>
        <taxon>Eukaryota</taxon>
        <taxon>Fungi</taxon>
        <taxon>Dikarya</taxon>
        <taxon>Ascomycota</taxon>
        <taxon>Pezizomycotina</taxon>
        <taxon>Leotiomycetes</taxon>
        <taxon>Helotiales</taxon>
        <taxon>Hyaloscyphaceae</taxon>
        <taxon>Hyaloscypha</taxon>
        <taxon>Hyaloscypha bicolor</taxon>
    </lineage>
</organism>
<dbReference type="STRING" id="1095630.A0A2J6TBZ2"/>
<sequence>EFPVVCQKTQCIFCIGNERLPYEQRTRTFNRVSHMWDHVENVHLSKVPAEQRIICYHPVCKAQGLVLDHVMHFKNHVARVHKIDLRPRVFPY</sequence>
<accession>A0A2J6TBZ2</accession>
<dbReference type="InParanoid" id="A0A2J6TBZ2"/>
<dbReference type="RefSeq" id="XP_024737454.1">
    <property type="nucleotide sequence ID" value="XM_024874699.1"/>
</dbReference>
<dbReference type="Proteomes" id="UP000235371">
    <property type="component" value="Unassembled WGS sequence"/>
</dbReference>
<protein>
    <recommendedName>
        <fullName evidence="3">C2H2-type domain-containing protein</fullName>
    </recommendedName>
</protein>
<dbReference type="GeneID" id="36582779"/>
<evidence type="ECO:0000313" key="2">
    <source>
        <dbReference type="Proteomes" id="UP000235371"/>
    </source>
</evidence>
<gene>
    <name evidence="1" type="ORF">K444DRAFT_528197</name>
</gene>
<feature type="non-terminal residue" evidence="1">
    <location>
        <position position="1"/>
    </location>
</feature>
<reference evidence="1 2" key="1">
    <citation type="submission" date="2016-04" db="EMBL/GenBank/DDBJ databases">
        <title>A degradative enzymes factory behind the ericoid mycorrhizal symbiosis.</title>
        <authorList>
            <consortium name="DOE Joint Genome Institute"/>
            <person name="Martino E."/>
            <person name="Morin E."/>
            <person name="Grelet G."/>
            <person name="Kuo A."/>
            <person name="Kohler A."/>
            <person name="Daghino S."/>
            <person name="Barry K."/>
            <person name="Choi C."/>
            <person name="Cichocki N."/>
            <person name="Clum A."/>
            <person name="Copeland A."/>
            <person name="Hainaut M."/>
            <person name="Haridas S."/>
            <person name="Labutti K."/>
            <person name="Lindquist E."/>
            <person name="Lipzen A."/>
            <person name="Khouja H.-R."/>
            <person name="Murat C."/>
            <person name="Ohm R."/>
            <person name="Olson A."/>
            <person name="Spatafora J."/>
            <person name="Veneault-Fourrey C."/>
            <person name="Henrissat B."/>
            <person name="Grigoriev I."/>
            <person name="Martin F."/>
            <person name="Perotto S."/>
        </authorList>
    </citation>
    <scope>NUCLEOTIDE SEQUENCE [LARGE SCALE GENOMIC DNA]</scope>
    <source>
        <strain evidence="1 2">E</strain>
    </source>
</reference>
<keyword evidence="2" id="KW-1185">Reference proteome</keyword>
<dbReference type="OrthoDB" id="3498939at2759"/>
<dbReference type="EMBL" id="KZ613790">
    <property type="protein sequence ID" value="PMD60550.1"/>
    <property type="molecule type" value="Genomic_DNA"/>
</dbReference>